<dbReference type="InterPro" id="IPR026444">
    <property type="entry name" value="Secre_tail"/>
</dbReference>
<organism evidence="3 4">
    <name type="scientific">Winogradskyella pulchriflava</name>
    <dbReference type="NCBI Taxonomy" id="1110688"/>
    <lineage>
        <taxon>Bacteria</taxon>
        <taxon>Pseudomonadati</taxon>
        <taxon>Bacteroidota</taxon>
        <taxon>Flavobacteriia</taxon>
        <taxon>Flavobacteriales</taxon>
        <taxon>Flavobacteriaceae</taxon>
        <taxon>Winogradskyella</taxon>
    </lineage>
</organism>
<comment type="caution">
    <text evidence="3">The sequence shown here is derived from an EMBL/GenBank/DDBJ whole genome shotgun (WGS) entry which is preliminary data.</text>
</comment>
<evidence type="ECO:0000313" key="4">
    <source>
        <dbReference type="Proteomes" id="UP001589832"/>
    </source>
</evidence>
<dbReference type="NCBIfam" id="TIGR04183">
    <property type="entry name" value="Por_Secre_tail"/>
    <property type="match status" value="1"/>
</dbReference>
<gene>
    <name evidence="3" type="ORF">ACFFGA_11545</name>
</gene>
<sequence length="182" mass="20467">MKNKINEAMKTYQLKGLLSSVFLLCFVTEFYAQSNSGYRIIRTNLGSAGSSTTVQTSNGKYNVSQSIGQSSVIGTYYNNGYYLRQGYQQPSSKVKVDKEKNYTLDAKVFPNPFSQYVTIGFSDNIINDISVTILDVNSKHIYSRRFSPSQTVKLNIIDISNGIYFLNVISGIKQFNTKLIKI</sequence>
<evidence type="ECO:0000256" key="1">
    <source>
        <dbReference type="ARBA" id="ARBA00022729"/>
    </source>
</evidence>
<keyword evidence="4" id="KW-1185">Reference proteome</keyword>
<dbReference type="Pfam" id="PF18962">
    <property type="entry name" value="Por_Secre_tail"/>
    <property type="match status" value="1"/>
</dbReference>
<proteinExistence type="predicted"/>
<evidence type="ECO:0000259" key="2">
    <source>
        <dbReference type="Pfam" id="PF18962"/>
    </source>
</evidence>
<dbReference type="Proteomes" id="UP001589832">
    <property type="component" value="Unassembled WGS sequence"/>
</dbReference>
<feature type="domain" description="Secretion system C-terminal sorting" evidence="2">
    <location>
        <begin position="108"/>
        <end position="180"/>
    </location>
</feature>
<protein>
    <submittedName>
        <fullName evidence="3">T9SS type A sorting domain-containing protein</fullName>
    </submittedName>
</protein>
<keyword evidence="1" id="KW-0732">Signal</keyword>
<evidence type="ECO:0000313" key="3">
    <source>
        <dbReference type="EMBL" id="MFC0605192.1"/>
    </source>
</evidence>
<dbReference type="RefSeq" id="WP_386064108.1">
    <property type="nucleotide sequence ID" value="NZ_JBHLTQ010000005.1"/>
</dbReference>
<name>A0ABV6QAC3_9FLAO</name>
<dbReference type="EMBL" id="JBHLTQ010000005">
    <property type="protein sequence ID" value="MFC0605192.1"/>
    <property type="molecule type" value="Genomic_DNA"/>
</dbReference>
<accession>A0ABV6QAC3</accession>
<reference evidence="3 4" key="1">
    <citation type="submission" date="2024-09" db="EMBL/GenBank/DDBJ databases">
        <authorList>
            <person name="Sun Q."/>
            <person name="Mori K."/>
        </authorList>
    </citation>
    <scope>NUCLEOTIDE SEQUENCE [LARGE SCALE GENOMIC DNA]</scope>
    <source>
        <strain evidence="3 4">NCAIM B.02481</strain>
    </source>
</reference>